<reference evidence="10 11" key="2">
    <citation type="journal article" date="2019" name="Nat. Med.">
        <title>A library of human gut bacterial isolates paired with longitudinal multiomics data enables mechanistic microbiome research.</title>
        <authorList>
            <person name="Poyet M."/>
            <person name="Groussin M."/>
            <person name="Gibbons S.M."/>
            <person name="Avila-Pacheco J."/>
            <person name="Jiang X."/>
            <person name="Kearney S.M."/>
            <person name="Perrotta A.R."/>
            <person name="Berdy B."/>
            <person name="Zhao S."/>
            <person name="Lieberman T.D."/>
            <person name="Swanson P.K."/>
            <person name="Smith M."/>
            <person name="Roesemann S."/>
            <person name="Alexander J.E."/>
            <person name="Rich S.A."/>
            <person name="Livny J."/>
            <person name="Vlamakis H."/>
            <person name="Clish C."/>
            <person name="Bullock K."/>
            <person name="Deik A."/>
            <person name="Scott J."/>
            <person name="Pierce K.A."/>
            <person name="Xavier R.J."/>
            <person name="Alm E.J."/>
        </authorList>
    </citation>
    <scope>NUCLEOTIDE SEQUENCE [LARGE SCALE GENOMIC DNA]</scope>
    <source>
        <strain evidence="4 11">BIOML-A1</strain>
        <strain evidence="5 10">BIOML-A12</strain>
    </source>
</reference>
<dbReference type="CDD" id="cd16936">
    <property type="entry name" value="HATPase_RsbW-like"/>
    <property type="match status" value="1"/>
</dbReference>
<feature type="domain" description="Histidine kinase/HSP90-like ATPase" evidence="1">
    <location>
        <begin position="8"/>
        <end position="133"/>
    </location>
</feature>
<dbReference type="AlphaFoldDB" id="A0A174CHH0"/>
<evidence type="ECO:0000313" key="6">
    <source>
        <dbReference type="EMBL" id="VUX65844.1"/>
    </source>
</evidence>
<dbReference type="EMBL" id="WWVQ01000023">
    <property type="protein sequence ID" value="MZL33660.1"/>
    <property type="molecule type" value="Genomic_DNA"/>
</dbReference>
<protein>
    <submittedName>
        <fullName evidence="4">ATP-binding protein</fullName>
    </submittedName>
    <submittedName>
        <fullName evidence="2">Serine/threonine-protein kinase BtrW</fullName>
        <ecNumber evidence="2">2.7.11.1</ecNumber>
    </submittedName>
</protein>
<evidence type="ECO:0000259" key="1">
    <source>
        <dbReference type="Pfam" id="PF13581"/>
    </source>
</evidence>
<dbReference type="EMBL" id="CZAW01000018">
    <property type="protein sequence ID" value="CUP54652.1"/>
    <property type="molecule type" value="Genomic_DNA"/>
</dbReference>
<dbReference type="InterPro" id="IPR003594">
    <property type="entry name" value="HATPase_dom"/>
</dbReference>
<dbReference type="eggNOG" id="COG2172">
    <property type="taxonomic scope" value="Bacteria"/>
</dbReference>
<reference evidence="7 8" key="1">
    <citation type="submission" date="2015-09" db="EMBL/GenBank/DDBJ databases">
        <authorList>
            <consortium name="Pathogen Informatics"/>
        </authorList>
    </citation>
    <scope>NUCLEOTIDE SEQUENCE [LARGE SCALE GENOMIC DNA]</scope>
    <source>
        <strain evidence="2 7">2789STDY5834863</strain>
        <strain evidence="3 8">2789STDY5834911</strain>
    </source>
</reference>
<evidence type="ECO:0000313" key="7">
    <source>
        <dbReference type="Proteomes" id="UP000095431"/>
    </source>
</evidence>
<gene>
    <name evidence="2" type="primary">btrW</name>
    <name evidence="6" type="ORF">BWLFYP14_02209</name>
    <name evidence="2" type="ORF">ERS852478_01921</name>
    <name evidence="3" type="ORF">ERS852523_01975</name>
    <name evidence="5" type="ORF">GT712_17440</name>
    <name evidence="4" type="ORF">GT728_10730</name>
</gene>
<evidence type="ECO:0000313" key="9">
    <source>
        <dbReference type="Proteomes" id="UP000366766"/>
    </source>
</evidence>
<dbReference type="Proteomes" id="UP000366766">
    <property type="component" value="Unassembled WGS sequence"/>
</dbReference>
<reference evidence="6 9" key="3">
    <citation type="submission" date="2019-07" db="EMBL/GenBank/DDBJ databases">
        <authorList>
            <person name="Chang H.-W."/>
            <person name="Raman A."/>
            <person name="Venkatesh S."/>
            <person name="Gehrig J."/>
        </authorList>
    </citation>
    <scope>NUCLEOTIDE SEQUENCE [LARGE SCALE GENOMIC DNA]</scope>
    <source>
        <strain evidence="6">Blautia_wexlerae_LFYP_14</strain>
    </source>
</reference>
<keyword evidence="2" id="KW-0418">Kinase</keyword>
<keyword evidence="4" id="KW-0067">ATP-binding</keyword>
<keyword evidence="9" id="KW-1185">Reference proteome</keyword>
<dbReference type="Pfam" id="PF13581">
    <property type="entry name" value="HATPase_c_2"/>
    <property type="match status" value="1"/>
</dbReference>
<dbReference type="OrthoDB" id="9792240at2"/>
<dbReference type="Proteomes" id="UP000095431">
    <property type="component" value="Unassembled WGS sequence"/>
</dbReference>
<dbReference type="Proteomes" id="UP000477156">
    <property type="component" value="Unassembled WGS sequence"/>
</dbReference>
<dbReference type="Proteomes" id="UP000477285">
    <property type="component" value="Unassembled WGS sequence"/>
</dbReference>
<accession>A0A174CHH0</accession>
<name>A0A174CHH0_9FIRM</name>
<dbReference type="Proteomes" id="UP000095712">
    <property type="component" value="Unassembled WGS sequence"/>
</dbReference>
<dbReference type="GO" id="GO:0004674">
    <property type="term" value="F:protein serine/threonine kinase activity"/>
    <property type="evidence" value="ECO:0007669"/>
    <property type="project" value="UniProtKB-EC"/>
</dbReference>
<evidence type="ECO:0000313" key="4">
    <source>
        <dbReference type="EMBL" id="MZL33660.1"/>
    </source>
</evidence>
<evidence type="ECO:0000313" key="11">
    <source>
        <dbReference type="Proteomes" id="UP000477285"/>
    </source>
</evidence>
<dbReference type="EC" id="2.7.11.1" evidence="2"/>
<dbReference type="EMBL" id="WWVF01000051">
    <property type="protein sequence ID" value="MZS90791.1"/>
    <property type="molecule type" value="Genomic_DNA"/>
</dbReference>
<evidence type="ECO:0000313" key="8">
    <source>
        <dbReference type="Proteomes" id="UP000095712"/>
    </source>
</evidence>
<evidence type="ECO:0000313" key="2">
    <source>
        <dbReference type="EMBL" id="CUO12574.1"/>
    </source>
</evidence>
<organism evidence="2 7">
    <name type="scientific">Blautia wexlerae</name>
    <dbReference type="NCBI Taxonomy" id="418240"/>
    <lineage>
        <taxon>Bacteria</taxon>
        <taxon>Bacillati</taxon>
        <taxon>Bacillota</taxon>
        <taxon>Clostridia</taxon>
        <taxon>Lachnospirales</taxon>
        <taxon>Lachnospiraceae</taxon>
        <taxon>Blautia</taxon>
    </lineage>
</organism>
<evidence type="ECO:0000313" key="5">
    <source>
        <dbReference type="EMBL" id="MZS90791.1"/>
    </source>
</evidence>
<dbReference type="InterPro" id="IPR036890">
    <property type="entry name" value="HATPase_C_sf"/>
</dbReference>
<evidence type="ECO:0000313" key="10">
    <source>
        <dbReference type="Proteomes" id="UP000477156"/>
    </source>
</evidence>
<keyword evidence="4" id="KW-0547">Nucleotide-binding</keyword>
<dbReference type="EMBL" id="CABHOF010000039">
    <property type="protein sequence ID" value="VUX65844.1"/>
    <property type="molecule type" value="Genomic_DNA"/>
</dbReference>
<evidence type="ECO:0000313" key="3">
    <source>
        <dbReference type="EMBL" id="CUP54652.1"/>
    </source>
</evidence>
<dbReference type="Gene3D" id="3.30.565.10">
    <property type="entry name" value="Histidine kinase-like ATPase, C-terminal domain"/>
    <property type="match status" value="1"/>
</dbReference>
<keyword evidence="2" id="KW-0808">Transferase</keyword>
<dbReference type="EMBL" id="CYZN01000011">
    <property type="protein sequence ID" value="CUO12574.1"/>
    <property type="molecule type" value="Genomic_DNA"/>
</dbReference>
<sequence length="135" mass="15210">MKSITEEAKIENIAVITDFVNSILEANGCSAKVQMEIDIAIDEIFGNIAYYAYTPKTGEATVQVEIKNFPERLELTFIDKGIPYNPLENKDPDVTLDIEKRKIGGLGIFLVKEMMDEVSYEYADGKNILKLKKNL</sequence>
<dbReference type="GO" id="GO:0005524">
    <property type="term" value="F:ATP binding"/>
    <property type="evidence" value="ECO:0007669"/>
    <property type="project" value="UniProtKB-KW"/>
</dbReference>
<proteinExistence type="predicted"/>
<dbReference type="SUPFAM" id="SSF55874">
    <property type="entry name" value="ATPase domain of HSP90 chaperone/DNA topoisomerase II/histidine kinase"/>
    <property type="match status" value="1"/>
</dbReference>